<dbReference type="AlphaFoldDB" id="A0A2N5ZI83"/>
<comment type="catalytic activity">
    <reaction evidence="9">
        <text>7-carboxy-7-carbaguanine + NH4(+) + 2 ATP = 7-cyano-7-carbaguanine + 2 AMP + 2 diphosphate + 2 H(+)</text>
        <dbReference type="Rhea" id="RHEA:27982"/>
        <dbReference type="ChEBI" id="CHEBI:15378"/>
        <dbReference type="ChEBI" id="CHEBI:28938"/>
        <dbReference type="ChEBI" id="CHEBI:30616"/>
        <dbReference type="ChEBI" id="CHEBI:33019"/>
        <dbReference type="ChEBI" id="CHEBI:45075"/>
        <dbReference type="ChEBI" id="CHEBI:61036"/>
        <dbReference type="ChEBI" id="CHEBI:456215"/>
        <dbReference type="EC" id="6.3.4.20"/>
    </reaction>
</comment>
<comment type="pathway">
    <text evidence="1">Purine metabolism; 7-cyano-7-deazaguanine biosynthesis.</text>
</comment>
<dbReference type="InterPro" id="IPR018317">
    <property type="entry name" value="QueC"/>
</dbReference>
<dbReference type="PANTHER" id="PTHR42914">
    <property type="entry name" value="7-CYANO-7-DEAZAGUANINE SYNTHASE"/>
    <property type="match status" value="1"/>
</dbReference>
<evidence type="ECO:0000313" key="10">
    <source>
        <dbReference type="EMBL" id="PLX18398.1"/>
    </source>
</evidence>
<evidence type="ECO:0000256" key="4">
    <source>
        <dbReference type="ARBA" id="ARBA00022741"/>
    </source>
</evidence>
<keyword evidence="2" id="KW-0436">Ligase</keyword>
<evidence type="ECO:0000256" key="8">
    <source>
        <dbReference type="ARBA" id="ARBA00039149"/>
    </source>
</evidence>
<accession>A0A2N5ZI83</accession>
<dbReference type="PIRSF" id="PIRSF006293">
    <property type="entry name" value="ExsB"/>
    <property type="match status" value="1"/>
</dbReference>
<dbReference type="CDD" id="cd01995">
    <property type="entry name" value="QueC-like"/>
    <property type="match status" value="1"/>
</dbReference>
<keyword evidence="6" id="KW-0067">ATP-binding</keyword>
<dbReference type="Gene3D" id="3.40.50.620">
    <property type="entry name" value="HUPs"/>
    <property type="match status" value="1"/>
</dbReference>
<dbReference type="GO" id="GO:0046872">
    <property type="term" value="F:metal ion binding"/>
    <property type="evidence" value="ECO:0007669"/>
    <property type="project" value="UniProtKB-KW"/>
</dbReference>
<dbReference type="PANTHER" id="PTHR42914:SF1">
    <property type="entry name" value="7-CYANO-7-DEAZAGUANINE SYNTHASE"/>
    <property type="match status" value="1"/>
</dbReference>
<dbReference type="Proteomes" id="UP000234857">
    <property type="component" value="Unassembled WGS sequence"/>
</dbReference>
<evidence type="ECO:0000256" key="9">
    <source>
        <dbReference type="ARBA" id="ARBA00047890"/>
    </source>
</evidence>
<name>A0A2N5ZI83_MUIH1</name>
<dbReference type="SUPFAM" id="SSF52402">
    <property type="entry name" value="Adenine nucleotide alpha hydrolases-like"/>
    <property type="match status" value="1"/>
</dbReference>
<dbReference type="EMBL" id="PKTG01000064">
    <property type="protein sequence ID" value="PLX18398.1"/>
    <property type="molecule type" value="Genomic_DNA"/>
</dbReference>
<sequence length="226" mass="25384">MKKAISLLSGGLDSVVSTFKAMENFDLRLCLFFDYGQKALNKELEAATFYSDLMGVKLEIIKLDFLKKITVTALVNEQLPPHMTLEALEDPEFVRQSALAVWVPNRNGLFVNIAGCYCDSMDINNVITGFNFEEASTFSDNSIEFIDAINNSLKYSTSNSCKVVSPFCNNSKSVIVKEAIHLNIDLSKIFSCYNNDEKQCGICESCIRLKKALSDNDIDYSKWFLI</sequence>
<keyword evidence="4" id="KW-0547">Nucleotide-binding</keyword>
<dbReference type="InterPro" id="IPR014729">
    <property type="entry name" value="Rossmann-like_a/b/a_fold"/>
</dbReference>
<evidence type="ECO:0000256" key="6">
    <source>
        <dbReference type="ARBA" id="ARBA00022840"/>
    </source>
</evidence>
<keyword evidence="5" id="KW-0862">Zinc</keyword>
<comment type="caution">
    <text evidence="10">The sequence shown here is derived from an EMBL/GenBank/DDBJ whole genome shotgun (WGS) entry which is preliminary data.</text>
</comment>
<evidence type="ECO:0000256" key="7">
    <source>
        <dbReference type="ARBA" id="ARBA00037993"/>
    </source>
</evidence>
<dbReference type="GO" id="GO:0016874">
    <property type="term" value="F:ligase activity"/>
    <property type="evidence" value="ECO:0007669"/>
    <property type="project" value="UniProtKB-KW"/>
</dbReference>
<dbReference type="Pfam" id="PF06508">
    <property type="entry name" value="QueC"/>
    <property type="match status" value="1"/>
</dbReference>
<evidence type="ECO:0000256" key="3">
    <source>
        <dbReference type="ARBA" id="ARBA00022723"/>
    </source>
</evidence>
<dbReference type="EC" id="6.3.4.20" evidence="8"/>
<evidence type="ECO:0000313" key="11">
    <source>
        <dbReference type="Proteomes" id="UP000234857"/>
    </source>
</evidence>
<keyword evidence="3" id="KW-0479">Metal-binding</keyword>
<reference evidence="10 11" key="1">
    <citation type="submission" date="2017-11" db="EMBL/GenBank/DDBJ databases">
        <title>Genome-resolved metagenomics identifies genetic mobility, metabolic interactions, and unexpected diversity in perchlorate-reducing communities.</title>
        <authorList>
            <person name="Barnum T.P."/>
            <person name="Figueroa I.A."/>
            <person name="Carlstrom C.I."/>
            <person name="Lucas L.N."/>
            <person name="Engelbrektson A.L."/>
            <person name="Coates J.D."/>
        </authorList>
    </citation>
    <scope>NUCLEOTIDE SEQUENCE [LARGE SCALE GENOMIC DNA]</scope>
    <source>
        <strain evidence="10">BM706</strain>
    </source>
</reference>
<dbReference type="NCBIfam" id="TIGR00364">
    <property type="entry name" value="7-cyano-7-deazaguanine synthase QueC"/>
    <property type="match status" value="1"/>
</dbReference>
<protein>
    <recommendedName>
        <fullName evidence="8">7-cyano-7-deazaguanine synthase</fullName>
        <ecNumber evidence="8">6.3.4.20</ecNumber>
    </recommendedName>
</protein>
<evidence type="ECO:0000256" key="2">
    <source>
        <dbReference type="ARBA" id="ARBA00022598"/>
    </source>
</evidence>
<evidence type="ECO:0000256" key="1">
    <source>
        <dbReference type="ARBA" id="ARBA00005061"/>
    </source>
</evidence>
<gene>
    <name evidence="10" type="primary">queC</name>
    <name evidence="10" type="ORF">C0601_05105</name>
</gene>
<comment type="similarity">
    <text evidence="7">Belongs to the QueC family.</text>
</comment>
<organism evidence="10 11">
    <name type="scientific">Muiribacterium halophilum</name>
    <dbReference type="NCBI Taxonomy" id="2053465"/>
    <lineage>
        <taxon>Bacteria</taxon>
        <taxon>Candidatus Muiribacteriota</taxon>
        <taxon>Candidatus Muiribacteriia</taxon>
        <taxon>Candidatus Muiribacteriales</taxon>
        <taxon>Candidatus Muiribacteriaceae</taxon>
        <taxon>Candidatus Muiribacterium</taxon>
    </lineage>
</organism>
<evidence type="ECO:0000256" key="5">
    <source>
        <dbReference type="ARBA" id="ARBA00022833"/>
    </source>
</evidence>
<dbReference type="GO" id="GO:0005524">
    <property type="term" value="F:ATP binding"/>
    <property type="evidence" value="ECO:0007669"/>
    <property type="project" value="UniProtKB-KW"/>
</dbReference>
<proteinExistence type="inferred from homology"/>